<organism evidence="1">
    <name type="scientific">marine sediment metagenome</name>
    <dbReference type="NCBI Taxonomy" id="412755"/>
    <lineage>
        <taxon>unclassified sequences</taxon>
        <taxon>metagenomes</taxon>
        <taxon>ecological metagenomes</taxon>
    </lineage>
</organism>
<gene>
    <name evidence="1" type="ORF">S03H2_15430</name>
</gene>
<accession>X1GK17</accession>
<reference evidence="1" key="1">
    <citation type="journal article" date="2014" name="Front. Microbiol.">
        <title>High frequency of phylogenetically diverse reductive dehalogenase-homologous genes in deep subseafloor sedimentary metagenomes.</title>
        <authorList>
            <person name="Kawai M."/>
            <person name="Futagami T."/>
            <person name="Toyoda A."/>
            <person name="Takaki Y."/>
            <person name="Nishi S."/>
            <person name="Hori S."/>
            <person name="Arai W."/>
            <person name="Tsubouchi T."/>
            <person name="Morono Y."/>
            <person name="Uchiyama I."/>
            <person name="Ito T."/>
            <person name="Fujiyama A."/>
            <person name="Inagaki F."/>
            <person name="Takami H."/>
        </authorList>
    </citation>
    <scope>NUCLEOTIDE SEQUENCE</scope>
    <source>
        <strain evidence="1">Expedition CK06-06</strain>
    </source>
</reference>
<comment type="caution">
    <text evidence="1">The sequence shown here is derived from an EMBL/GenBank/DDBJ whole genome shotgun (WGS) entry which is preliminary data.</text>
</comment>
<dbReference type="AlphaFoldDB" id="X1GK17"/>
<evidence type="ECO:0008006" key="2">
    <source>
        <dbReference type="Google" id="ProtNLM"/>
    </source>
</evidence>
<name>X1GK17_9ZZZZ</name>
<sequence>MDIPMTKTTEIPVHCWHCGEQFYIEIANVTAGKLFCSDKCREDNLKDEIKIEKERREKEYSNEKTNHPN</sequence>
<proteinExistence type="predicted"/>
<evidence type="ECO:0000313" key="1">
    <source>
        <dbReference type="EMBL" id="GAH33353.1"/>
    </source>
</evidence>
<dbReference type="EMBL" id="BARU01007845">
    <property type="protein sequence ID" value="GAH33353.1"/>
    <property type="molecule type" value="Genomic_DNA"/>
</dbReference>
<protein>
    <recommendedName>
        <fullName evidence="2">FLZ-type domain-containing protein</fullName>
    </recommendedName>
</protein>